<organism evidence="2 3">
    <name type="scientific">Crucibulum laeve</name>
    <dbReference type="NCBI Taxonomy" id="68775"/>
    <lineage>
        <taxon>Eukaryota</taxon>
        <taxon>Fungi</taxon>
        <taxon>Dikarya</taxon>
        <taxon>Basidiomycota</taxon>
        <taxon>Agaricomycotina</taxon>
        <taxon>Agaricomycetes</taxon>
        <taxon>Agaricomycetidae</taxon>
        <taxon>Agaricales</taxon>
        <taxon>Agaricineae</taxon>
        <taxon>Nidulariaceae</taxon>
        <taxon>Crucibulum</taxon>
    </lineage>
</organism>
<evidence type="ECO:0000313" key="2">
    <source>
        <dbReference type="EMBL" id="TFK42096.1"/>
    </source>
</evidence>
<feature type="compositionally biased region" description="Acidic residues" evidence="1">
    <location>
        <begin position="183"/>
        <end position="195"/>
    </location>
</feature>
<dbReference type="AlphaFoldDB" id="A0A5C3MCF3"/>
<protein>
    <submittedName>
        <fullName evidence="2">Uncharacterized protein</fullName>
    </submittedName>
</protein>
<feature type="region of interest" description="Disordered" evidence="1">
    <location>
        <begin position="183"/>
        <end position="212"/>
    </location>
</feature>
<sequence>MAPFTTLKANQQSPSVSADSKPLNEVENTRLGAISPIPLPANPKDVRAFEHNRQRLKKAADLVKMRARKEQSLTYTGRVLEKSASALEKERERERERERSIRADELEMVDGPMMMPPPRRRHPTDEFVLPETKREVKLTDLVVTKKARKGKDLTDFEVIPHIRSVIVLDDAISHDVELDEPWEYIDGVDDDDSEKEDPREQSSYAKVAALGK</sequence>
<feature type="compositionally biased region" description="Basic and acidic residues" evidence="1">
    <location>
        <begin position="87"/>
        <end position="103"/>
    </location>
</feature>
<dbReference type="Proteomes" id="UP000308652">
    <property type="component" value="Unassembled WGS sequence"/>
</dbReference>
<feature type="region of interest" description="Disordered" evidence="1">
    <location>
        <begin position="1"/>
        <end position="24"/>
    </location>
</feature>
<gene>
    <name evidence="2" type="ORF">BDQ12DRAFT_353060</name>
</gene>
<accession>A0A5C3MCF3</accession>
<reference evidence="2 3" key="1">
    <citation type="journal article" date="2019" name="Nat. Ecol. Evol.">
        <title>Megaphylogeny resolves global patterns of mushroom evolution.</title>
        <authorList>
            <person name="Varga T."/>
            <person name="Krizsan K."/>
            <person name="Foldi C."/>
            <person name="Dima B."/>
            <person name="Sanchez-Garcia M."/>
            <person name="Sanchez-Ramirez S."/>
            <person name="Szollosi G.J."/>
            <person name="Szarkandi J.G."/>
            <person name="Papp V."/>
            <person name="Albert L."/>
            <person name="Andreopoulos W."/>
            <person name="Angelini C."/>
            <person name="Antonin V."/>
            <person name="Barry K.W."/>
            <person name="Bougher N.L."/>
            <person name="Buchanan P."/>
            <person name="Buyck B."/>
            <person name="Bense V."/>
            <person name="Catcheside P."/>
            <person name="Chovatia M."/>
            <person name="Cooper J."/>
            <person name="Damon W."/>
            <person name="Desjardin D."/>
            <person name="Finy P."/>
            <person name="Geml J."/>
            <person name="Haridas S."/>
            <person name="Hughes K."/>
            <person name="Justo A."/>
            <person name="Karasinski D."/>
            <person name="Kautmanova I."/>
            <person name="Kiss B."/>
            <person name="Kocsube S."/>
            <person name="Kotiranta H."/>
            <person name="LaButti K.M."/>
            <person name="Lechner B.E."/>
            <person name="Liimatainen K."/>
            <person name="Lipzen A."/>
            <person name="Lukacs Z."/>
            <person name="Mihaltcheva S."/>
            <person name="Morgado L.N."/>
            <person name="Niskanen T."/>
            <person name="Noordeloos M.E."/>
            <person name="Ohm R.A."/>
            <person name="Ortiz-Santana B."/>
            <person name="Ovrebo C."/>
            <person name="Racz N."/>
            <person name="Riley R."/>
            <person name="Savchenko A."/>
            <person name="Shiryaev A."/>
            <person name="Soop K."/>
            <person name="Spirin V."/>
            <person name="Szebenyi C."/>
            <person name="Tomsovsky M."/>
            <person name="Tulloss R.E."/>
            <person name="Uehling J."/>
            <person name="Grigoriev I.V."/>
            <person name="Vagvolgyi C."/>
            <person name="Papp T."/>
            <person name="Martin F.M."/>
            <person name="Miettinen O."/>
            <person name="Hibbett D.S."/>
            <person name="Nagy L.G."/>
        </authorList>
    </citation>
    <scope>NUCLEOTIDE SEQUENCE [LARGE SCALE GENOMIC DNA]</scope>
    <source>
        <strain evidence="2 3">CBS 166.37</strain>
    </source>
</reference>
<keyword evidence="3" id="KW-1185">Reference proteome</keyword>
<evidence type="ECO:0000256" key="1">
    <source>
        <dbReference type="SAM" id="MobiDB-lite"/>
    </source>
</evidence>
<feature type="region of interest" description="Disordered" evidence="1">
    <location>
        <begin position="82"/>
        <end position="103"/>
    </location>
</feature>
<name>A0A5C3MCF3_9AGAR</name>
<feature type="compositionally biased region" description="Polar residues" evidence="1">
    <location>
        <begin position="7"/>
        <end position="18"/>
    </location>
</feature>
<dbReference type="OrthoDB" id="3245714at2759"/>
<proteinExistence type="predicted"/>
<evidence type="ECO:0000313" key="3">
    <source>
        <dbReference type="Proteomes" id="UP000308652"/>
    </source>
</evidence>
<dbReference type="EMBL" id="ML213593">
    <property type="protein sequence ID" value="TFK42096.1"/>
    <property type="molecule type" value="Genomic_DNA"/>
</dbReference>